<organism evidence="5 6">
    <name type="scientific">Rotaria magnacalcarata</name>
    <dbReference type="NCBI Taxonomy" id="392030"/>
    <lineage>
        <taxon>Eukaryota</taxon>
        <taxon>Metazoa</taxon>
        <taxon>Spiralia</taxon>
        <taxon>Gnathifera</taxon>
        <taxon>Rotifera</taxon>
        <taxon>Eurotatoria</taxon>
        <taxon>Bdelloidea</taxon>
        <taxon>Philodinida</taxon>
        <taxon>Philodinidae</taxon>
        <taxon>Rotaria</taxon>
    </lineage>
</organism>
<dbReference type="EMBL" id="CAJOBI010002239">
    <property type="protein sequence ID" value="CAF3920027.1"/>
    <property type="molecule type" value="Genomic_DNA"/>
</dbReference>
<evidence type="ECO:0000256" key="3">
    <source>
        <dbReference type="PROSITE-ProRule" id="PRU00103"/>
    </source>
</evidence>
<dbReference type="InterPro" id="IPR039918">
    <property type="entry name" value="PPP4R4"/>
</dbReference>
<evidence type="ECO:0000313" key="5">
    <source>
        <dbReference type="EMBL" id="CAF3920027.1"/>
    </source>
</evidence>
<keyword evidence="1" id="KW-0677">Repeat</keyword>
<dbReference type="InterPro" id="IPR021133">
    <property type="entry name" value="HEAT_type_2"/>
</dbReference>
<dbReference type="GO" id="GO:0019888">
    <property type="term" value="F:protein phosphatase regulator activity"/>
    <property type="evidence" value="ECO:0007669"/>
    <property type="project" value="TreeGrafter"/>
</dbReference>
<proteinExistence type="inferred from homology"/>
<sequence>MPRRTANGRRPDDLDEFWFEKIVVTTKTAEEIREHTIAEDLPPVAKTLAMLDSRSDIQRLAGIRSISSVIISDRDETCNRILPKFKLLDLVFNHSLHGSYVRDRLAMILAKLSTRLNSQTIENRLLPVFKNFINDTNSDIRALACQKLPIVARLFESNQMLNLILPLFVILSKDDNLNVRQTCFESLLDLSNSLNDSRSIEQVSDMIIALIKFGLSSRTSKFVSTIAIRLHDLCHALTIFRVDEYQFIHEAFLRLSQEKQHPECRLACATHFSSVIDYLGPDELTNGLEELFFELCNDNDTKVCSTMLSTIINDFFLAYEIVR</sequence>
<evidence type="ECO:0000256" key="1">
    <source>
        <dbReference type="ARBA" id="ARBA00022737"/>
    </source>
</evidence>
<dbReference type="PANTHER" id="PTHR21467">
    <property type="entry name" value="PROTEIN PHOSPHATASE 4 REGULATORY SUBUNIT 4 PPP4R4"/>
    <property type="match status" value="1"/>
</dbReference>
<feature type="domain" description="Phosphatase PP2A regulatory subunit A/Splicing factor 3B subunit 1-like HEAT repeat" evidence="4">
    <location>
        <begin position="121"/>
        <end position="182"/>
    </location>
</feature>
<feature type="repeat" description="HEAT" evidence="3">
    <location>
        <begin position="164"/>
        <end position="202"/>
    </location>
</feature>
<dbReference type="SUPFAM" id="SSF48371">
    <property type="entry name" value="ARM repeat"/>
    <property type="match status" value="1"/>
</dbReference>
<protein>
    <recommendedName>
        <fullName evidence="4">Phosphatase PP2A regulatory subunit A/Splicing factor 3B subunit 1-like HEAT repeat domain-containing protein</fullName>
    </recommendedName>
</protein>
<accession>A0A8S2M267</accession>
<dbReference type="InterPro" id="IPR011989">
    <property type="entry name" value="ARM-like"/>
</dbReference>
<evidence type="ECO:0000256" key="2">
    <source>
        <dbReference type="ARBA" id="ARBA00038332"/>
    </source>
</evidence>
<comment type="caution">
    <text evidence="5">The sequence shown here is derived from an EMBL/GenBank/DDBJ whole genome shotgun (WGS) entry which is preliminary data.</text>
</comment>
<evidence type="ECO:0000259" key="4">
    <source>
        <dbReference type="Pfam" id="PF22646"/>
    </source>
</evidence>
<dbReference type="PANTHER" id="PTHR21467:SF0">
    <property type="entry name" value="SERINE_THREONINE-PROTEIN PHOSPHATASE 4 REGULATORY SUBUNIT 4"/>
    <property type="match status" value="1"/>
</dbReference>
<dbReference type="Proteomes" id="UP000676336">
    <property type="component" value="Unassembled WGS sequence"/>
</dbReference>
<name>A0A8S2M267_9BILA</name>
<dbReference type="PROSITE" id="PS50077">
    <property type="entry name" value="HEAT_REPEAT"/>
    <property type="match status" value="2"/>
</dbReference>
<gene>
    <name evidence="5" type="ORF">SMN809_LOCUS7616</name>
</gene>
<evidence type="ECO:0000313" key="6">
    <source>
        <dbReference type="Proteomes" id="UP000676336"/>
    </source>
</evidence>
<dbReference type="GO" id="GO:0008287">
    <property type="term" value="C:protein serine/threonine phosphatase complex"/>
    <property type="evidence" value="ECO:0007669"/>
    <property type="project" value="TreeGrafter"/>
</dbReference>
<dbReference type="Pfam" id="PF22646">
    <property type="entry name" value="PPP2R1A-like_HEAT"/>
    <property type="match status" value="1"/>
</dbReference>
<reference evidence="5" key="1">
    <citation type="submission" date="2021-02" db="EMBL/GenBank/DDBJ databases">
        <authorList>
            <person name="Nowell W R."/>
        </authorList>
    </citation>
    <scope>NUCLEOTIDE SEQUENCE</scope>
</reference>
<dbReference type="Gene3D" id="1.25.10.10">
    <property type="entry name" value="Leucine-rich Repeat Variant"/>
    <property type="match status" value="1"/>
</dbReference>
<dbReference type="InterPro" id="IPR054573">
    <property type="entry name" value="PP2A/SF3B1-like_HEAT"/>
</dbReference>
<dbReference type="GO" id="GO:0005829">
    <property type="term" value="C:cytosol"/>
    <property type="evidence" value="ECO:0007669"/>
    <property type="project" value="TreeGrafter"/>
</dbReference>
<dbReference type="AlphaFoldDB" id="A0A8S2M267"/>
<feature type="repeat" description="HEAT" evidence="3">
    <location>
        <begin position="125"/>
        <end position="163"/>
    </location>
</feature>
<comment type="similarity">
    <text evidence="2">Belongs to the phosphatase 2A regulatory subunit A family.</text>
</comment>
<dbReference type="InterPro" id="IPR016024">
    <property type="entry name" value="ARM-type_fold"/>
</dbReference>